<organism evidence="9 10">
    <name type="scientific">Pedobacter puniceum</name>
    <dbReference type="NCBI Taxonomy" id="2666136"/>
    <lineage>
        <taxon>Bacteria</taxon>
        <taxon>Pseudomonadati</taxon>
        <taxon>Bacteroidota</taxon>
        <taxon>Sphingobacteriia</taxon>
        <taxon>Sphingobacteriales</taxon>
        <taxon>Sphingobacteriaceae</taxon>
        <taxon>Pedobacter</taxon>
    </lineage>
</organism>
<comment type="similarity">
    <text evidence="2">Belongs to the glycosyl hydrolase 29 family.</text>
</comment>
<feature type="domain" description="Glycoside hydrolase family 29 N-terminal" evidence="7">
    <location>
        <begin position="76"/>
        <end position="441"/>
    </location>
</feature>
<evidence type="ECO:0000256" key="2">
    <source>
        <dbReference type="ARBA" id="ARBA00007951"/>
    </source>
</evidence>
<dbReference type="AlphaFoldDB" id="A0A7K0FPN8"/>
<dbReference type="InterPro" id="IPR057739">
    <property type="entry name" value="Glyco_hydro_29_N"/>
</dbReference>
<evidence type="ECO:0000259" key="8">
    <source>
        <dbReference type="Pfam" id="PF16757"/>
    </source>
</evidence>
<dbReference type="EC" id="3.2.1.51" evidence="3"/>
<dbReference type="PANTHER" id="PTHR10030">
    <property type="entry name" value="ALPHA-L-FUCOSIDASE"/>
    <property type="match status" value="1"/>
</dbReference>
<evidence type="ECO:0000313" key="10">
    <source>
        <dbReference type="Proteomes" id="UP000462931"/>
    </source>
</evidence>
<dbReference type="GO" id="GO:0006004">
    <property type="term" value="P:fucose metabolic process"/>
    <property type="evidence" value="ECO:0007669"/>
    <property type="project" value="InterPro"/>
</dbReference>
<evidence type="ECO:0000259" key="7">
    <source>
        <dbReference type="Pfam" id="PF01120"/>
    </source>
</evidence>
<dbReference type="InterPro" id="IPR013780">
    <property type="entry name" value="Glyco_hydro_b"/>
</dbReference>
<reference evidence="9 10" key="1">
    <citation type="submission" date="2019-11" db="EMBL/GenBank/DDBJ databases">
        <authorList>
            <person name="Cheng Q."/>
            <person name="Yang Z."/>
        </authorList>
    </citation>
    <scope>NUCLEOTIDE SEQUENCE [LARGE SCALE GENOMIC DNA]</scope>
    <source>
        <strain evidence="9 10">HX-22-1</strain>
    </source>
</reference>
<evidence type="ECO:0000256" key="6">
    <source>
        <dbReference type="ARBA" id="ARBA00023295"/>
    </source>
</evidence>
<dbReference type="GO" id="GO:0004560">
    <property type="term" value="F:alpha-L-fucosidase activity"/>
    <property type="evidence" value="ECO:0007669"/>
    <property type="project" value="InterPro"/>
</dbReference>
<evidence type="ECO:0000256" key="1">
    <source>
        <dbReference type="ARBA" id="ARBA00004071"/>
    </source>
</evidence>
<accession>A0A7K0FPN8</accession>
<dbReference type="EMBL" id="WKJI01000002">
    <property type="protein sequence ID" value="MRX47017.1"/>
    <property type="molecule type" value="Genomic_DNA"/>
</dbReference>
<feature type="domain" description="Alpha-L-fucosidase C-terminal" evidence="8">
    <location>
        <begin position="458"/>
        <end position="521"/>
    </location>
</feature>
<keyword evidence="10" id="KW-1185">Reference proteome</keyword>
<dbReference type="InterPro" id="IPR016286">
    <property type="entry name" value="FUC_metazoa-typ"/>
</dbReference>
<sequence length="542" mass="62503">MKRRNFLRNSLGLTAGALLSTKMAKGLSFLAQEEKPFYASLSGKFSRYSHRLPKTDQNYKRSKNYIEDDPIPEYSWASDEAYEAFQDMKYGVRIHWGLYSILEMGGESWPFLGNREPAFDFQKRQEYQELYKTWNPKGFDADEWMDFFKESGMKMFAFTTKHHEGFSMYDTKTRVKRRPNWTAPGGPKIEECDTTYSIMDTPFKRDVVKELCDAARKHDIKIDLYYSHSDWYDADFRPYGYHPLQIPSSEEWCKAKADDEEFSEFERAKERQKAFLTIVPNPTPEEEEAMIARHRAQLKELLTNYGKVDMICLDIWLGPRVWPQLRETLMELRKIQPNVMFRARGIGNYGDYYTPEGFVPGDKENSDSPWFVIYPLASSFSYDPSSKKYKGAKWVVKNLIDSASKGGNFMVGIGPDGNGKFSPTAIKQLKEVGAWLKKNGEGIYATRARAGENWKEGDNIRFTRSKDQKTIYVHCLEWPGDNLILKTVQPKAGSTITCLGNQKAVTWDYNASTKELTIHTSAKIKAGIPKKEQIAYSFAVQV</sequence>
<keyword evidence="4" id="KW-0732">Signal</keyword>
<protein>
    <recommendedName>
        <fullName evidence="3">alpha-L-fucosidase</fullName>
        <ecNumber evidence="3">3.2.1.51</ecNumber>
    </recommendedName>
</protein>
<dbReference type="InterPro" id="IPR031919">
    <property type="entry name" value="Fucosidase_C"/>
</dbReference>
<proteinExistence type="inferred from homology"/>
<comment type="caution">
    <text evidence="9">The sequence shown here is derived from an EMBL/GenBank/DDBJ whole genome shotgun (WGS) entry which is preliminary data.</text>
</comment>
<dbReference type="Pfam" id="PF01120">
    <property type="entry name" value="Alpha_L_fucos"/>
    <property type="match status" value="1"/>
</dbReference>
<comment type="function">
    <text evidence="1">Alpha-L-fucosidase is responsible for hydrolyzing the alpha-1,6-linked fucose joined to the reducing-end N-acetylglucosamine of the carbohydrate moieties of glycoproteins.</text>
</comment>
<evidence type="ECO:0000256" key="5">
    <source>
        <dbReference type="ARBA" id="ARBA00022801"/>
    </source>
</evidence>
<dbReference type="GO" id="GO:0005764">
    <property type="term" value="C:lysosome"/>
    <property type="evidence" value="ECO:0007669"/>
    <property type="project" value="TreeGrafter"/>
</dbReference>
<dbReference type="RefSeq" id="WP_154287110.1">
    <property type="nucleotide sequence ID" value="NZ_WKJI01000002.1"/>
</dbReference>
<name>A0A7K0FPN8_9SPHI</name>
<dbReference type="PANTHER" id="PTHR10030:SF37">
    <property type="entry name" value="ALPHA-L-FUCOSIDASE-RELATED"/>
    <property type="match status" value="1"/>
</dbReference>
<dbReference type="InterPro" id="IPR017853">
    <property type="entry name" value="GH"/>
</dbReference>
<dbReference type="SUPFAM" id="SSF51445">
    <property type="entry name" value="(Trans)glycosidases"/>
    <property type="match status" value="1"/>
</dbReference>
<dbReference type="Pfam" id="PF16757">
    <property type="entry name" value="Fucosidase_C"/>
    <property type="match status" value="1"/>
</dbReference>
<evidence type="ECO:0000256" key="4">
    <source>
        <dbReference type="ARBA" id="ARBA00022729"/>
    </source>
</evidence>
<dbReference type="InterPro" id="IPR000933">
    <property type="entry name" value="Glyco_hydro_29"/>
</dbReference>
<evidence type="ECO:0000313" key="9">
    <source>
        <dbReference type="EMBL" id="MRX47017.1"/>
    </source>
</evidence>
<dbReference type="PIRSF" id="PIRSF001092">
    <property type="entry name" value="Alpha-L-fucosidase"/>
    <property type="match status" value="1"/>
</dbReference>
<evidence type="ECO:0000256" key="3">
    <source>
        <dbReference type="ARBA" id="ARBA00012662"/>
    </source>
</evidence>
<keyword evidence="6" id="KW-0326">Glycosidase</keyword>
<dbReference type="Gene3D" id="2.60.40.1180">
    <property type="entry name" value="Golgi alpha-mannosidase II"/>
    <property type="match status" value="1"/>
</dbReference>
<dbReference type="Proteomes" id="UP000462931">
    <property type="component" value="Unassembled WGS sequence"/>
</dbReference>
<gene>
    <name evidence="9" type="ORF">GJJ64_07470</name>
</gene>
<dbReference type="GO" id="GO:0016139">
    <property type="term" value="P:glycoside catabolic process"/>
    <property type="evidence" value="ECO:0007669"/>
    <property type="project" value="TreeGrafter"/>
</dbReference>
<dbReference type="SMART" id="SM00812">
    <property type="entry name" value="Alpha_L_fucos"/>
    <property type="match status" value="1"/>
</dbReference>
<keyword evidence="5" id="KW-0378">Hydrolase</keyword>
<dbReference type="Gene3D" id="3.20.20.80">
    <property type="entry name" value="Glycosidases"/>
    <property type="match status" value="1"/>
</dbReference>